<evidence type="ECO:0000256" key="4">
    <source>
        <dbReference type="ARBA" id="ARBA00022563"/>
    </source>
</evidence>
<reference evidence="9" key="1">
    <citation type="submission" date="2020-07" db="EMBL/GenBank/DDBJ databases">
        <title>Draft Genome Sequence of a Deep-Sea Yeast, Naganishia (Cryptococcus) liquefaciens strain N6.</title>
        <authorList>
            <person name="Han Y.W."/>
            <person name="Kajitani R."/>
            <person name="Morimoto H."/>
            <person name="Parhat M."/>
            <person name="Tsubouchi H."/>
            <person name="Bakenova O."/>
            <person name="Ogata M."/>
            <person name="Argunhan B."/>
            <person name="Aoki R."/>
            <person name="Kajiwara S."/>
            <person name="Itoh T."/>
            <person name="Iwasaki H."/>
        </authorList>
    </citation>
    <scope>NUCLEOTIDE SEQUENCE</scope>
    <source>
        <strain evidence="9">N6</strain>
    </source>
</reference>
<dbReference type="GO" id="GO:0046654">
    <property type="term" value="P:tetrahydrofolate biosynthetic process"/>
    <property type="evidence" value="ECO:0007669"/>
    <property type="project" value="UniProtKB-UniPathway"/>
</dbReference>
<keyword evidence="4" id="KW-0554">One-carbon metabolism</keyword>
<evidence type="ECO:0000313" key="9">
    <source>
        <dbReference type="EMBL" id="GHJ87366.1"/>
    </source>
</evidence>
<evidence type="ECO:0000259" key="8">
    <source>
        <dbReference type="PROSITE" id="PS51330"/>
    </source>
</evidence>
<organism evidence="9 10">
    <name type="scientific">Naganishia liquefaciens</name>
    <dbReference type="NCBI Taxonomy" id="104408"/>
    <lineage>
        <taxon>Eukaryota</taxon>
        <taxon>Fungi</taxon>
        <taxon>Dikarya</taxon>
        <taxon>Basidiomycota</taxon>
        <taxon>Agaricomycotina</taxon>
        <taxon>Tremellomycetes</taxon>
        <taxon>Filobasidiales</taxon>
        <taxon>Filobasidiaceae</taxon>
        <taxon>Naganishia</taxon>
    </lineage>
</organism>
<keyword evidence="10" id="KW-1185">Reference proteome</keyword>
<dbReference type="InterPro" id="IPR012259">
    <property type="entry name" value="DHFR"/>
</dbReference>
<dbReference type="InterPro" id="IPR001796">
    <property type="entry name" value="DHFR_dom"/>
</dbReference>
<evidence type="ECO:0000256" key="7">
    <source>
        <dbReference type="RuleBase" id="RU004474"/>
    </source>
</evidence>
<dbReference type="Gene3D" id="3.40.430.10">
    <property type="entry name" value="Dihydrofolate Reductase, subunit A"/>
    <property type="match status" value="1"/>
</dbReference>
<evidence type="ECO:0000256" key="2">
    <source>
        <dbReference type="ARBA" id="ARBA00012856"/>
    </source>
</evidence>
<comment type="pathway">
    <text evidence="1">Cofactor biosynthesis; tetrahydrofolate biosynthesis; 5,6,7,8-tetrahydrofolate from 7,8-dihydrofolate: step 1/1.</text>
</comment>
<dbReference type="GO" id="GO:0050661">
    <property type="term" value="F:NADP binding"/>
    <property type="evidence" value="ECO:0007669"/>
    <property type="project" value="InterPro"/>
</dbReference>
<evidence type="ECO:0000313" key="10">
    <source>
        <dbReference type="Proteomes" id="UP000620104"/>
    </source>
</evidence>
<dbReference type="GO" id="GO:0004146">
    <property type="term" value="F:dihydrofolate reductase activity"/>
    <property type="evidence" value="ECO:0007669"/>
    <property type="project" value="UniProtKB-EC"/>
</dbReference>
<dbReference type="PRINTS" id="PR00070">
    <property type="entry name" value="DHFR"/>
</dbReference>
<evidence type="ECO:0000256" key="1">
    <source>
        <dbReference type="ARBA" id="ARBA00004903"/>
    </source>
</evidence>
<dbReference type="CDD" id="cd00209">
    <property type="entry name" value="DHFR"/>
    <property type="match status" value="1"/>
</dbReference>
<sequence length="218" mass="24132">MSSDMPLKTSYRPMTIIVAATMKNGIGVNGGLPWRLPGEMKYFARVTTGEGLASGEENAVIMGRKTWDGIPDKFRPLKGRRNLIISRSPESIDLSKTQQGLRTSKHGSVAEALDTLPSAYDAPSTRGNRIFLIGGSQIYTQCLASSSSSSSLVDRILLTRVIEPAFDECDVFLPDFAAQEDWQRSTHGELVEWVGWDVPEGVVEEKGVKYRYEMWARA</sequence>
<dbReference type="OrthoDB" id="414698at2759"/>
<dbReference type="InterPro" id="IPR017925">
    <property type="entry name" value="DHFR_CS"/>
</dbReference>
<accession>A0A8H3TUV6</accession>
<dbReference type="PROSITE" id="PS00075">
    <property type="entry name" value="DHFR_1"/>
    <property type="match status" value="1"/>
</dbReference>
<dbReference type="Pfam" id="PF00186">
    <property type="entry name" value="DHFR_1"/>
    <property type="match status" value="1"/>
</dbReference>
<dbReference type="GO" id="GO:0006730">
    <property type="term" value="P:one-carbon metabolic process"/>
    <property type="evidence" value="ECO:0007669"/>
    <property type="project" value="UniProtKB-KW"/>
</dbReference>
<dbReference type="EMBL" id="BLZA01000021">
    <property type="protein sequence ID" value="GHJ87366.1"/>
    <property type="molecule type" value="Genomic_DNA"/>
</dbReference>
<dbReference type="GO" id="GO:0046655">
    <property type="term" value="P:folic acid metabolic process"/>
    <property type="evidence" value="ECO:0007669"/>
    <property type="project" value="TreeGrafter"/>
</dbReference>
<dbReference type="InterPro" id="IPR024072">
    <property type="entry name" value="DHFR-like_dom_sf"/>
</dbReference>
<dbReference type="Proteomes" id="UP000620104">
    <property type="component" value="Unassembled WGS sequence"/>
</dbReference>
<keyword evidence="6" id="KW-0560">Oxidoreductase</keyword>
<dbReference type="GO" id="GO:0005739">
    <property type="term" value="C:mitochondrion"/>
    <property type="evidence" value="ECO:0007669"/>
    <property type="project" value="TreeGrafter"/>
</dbReference>
<gene>
    <name evidence="9" type="ORF">NliqN6_3768</name>
</gene>
<dbReference type="GO" id="GO:0046452">
    <property type="term" value="P:dihydrofolate metabolic process"/>
    <property type="evidence" value="ECO:0007669"/>
    <property type="project" value="TreeGrafter"/>
</dbReference>
<evidence type="ECO:0000256" key="3">
    <source>
        <dbReference type="ARBA" id="ARBA00018886"/>
    </source>
</evidence>
<comment type="caution">
    <text evidence="9">The sequence shown here is derived from an EMBL/GenBank/DDBJ whole genome shotgun (WGS) entry which is preliminary data.</text>
</comment>
<dbReference type="EC" id="1.5.1.3" evidence="2"/>
<dbReference type="PROSITE" id="PS51330">
    <property type="entry name" value="DHFR_2"/>
    <property type="match status" value="1"/>
</dbReference>
<feature type="domain" description="DHFR" evidence="8">
    <location>
        <begin position="13"/>
        <end position="217"/>
    </location>
</feature>
<dbReference type="SUPFAM" id="SSF53597">
    <property type="entry name" value="Dihydrofolate reductase-like"/>
    <property type="match status" value="1"/>
</dbReference>
<protein>
    <recommendedName>
        <fullName evidence="3">Dihydrofolate reductase</fullName>
        <ecNumber evidence="2">1.5.1.3</ecNumber>
    </recommendedName>
</protein>
<keyword evidence="5" id="KW-0521">NADP</keyword>
<dbReference type="PANTHER" id="PTHR48069">
    <property type="entry name" value="DIHYDROFOLATE REDUCTASE"/>
    <property type="match status" value="1"/>
</dbReference>
<comment type="similarity">
    <text evidence="7">Belongs to the dihydrofolate reductase family.</text>
</comment>
<dbReference type="UniPathway" id="UPA00077">
    <property type="reaction ID" value="UER00158"/>
</dbReference>
<dbReference type="AlphaFoldDB" id="A0A8H3TUV6"/>
<evidence type="ECO:0000256" key="6">
    <source>
        <dbReference type="ARBA" id="ARBA00023002"/>
    </source>
</evidence>
<name>A0A8H3TUV6_9TREE</name>
<proteinExistence type="inferred from homology"/>
<dbReference type="PANTHER" id="PTHR48069:SF3">
    <property type="entry name" value="DIHYDROFOLATE REDUCTASE"/>
    <property type="match status" value="1"/>
</dbReference>
<evidence type="ECO:0000256" key="5">
    <source>
        <dbReference type="ARBA" id="ARBA00022857"/>
    </source>
</evidence>